<dbReference type="GO" id="GO:0030674">
    <property type="term" value="F:protein-macromolecule adaptor activity"/>
    <property type="evidence" value="ECO:0007669"/>
    <property type="project" value="TreeGrafter"/>
</dbReference>
<dbReference type="GO" id="GO:0030307">
    <property type="term" value="P:positive regulation of cell growth"/>
    <property type="evidence" value="ECO:0007669"/>
    <property type="project" value="TreeGrafter"/>
</dbReference>
<evidence type="ECO:0000256" key="2">
    <source>
        <dbReference type="ARBA" id="ARBA00022737"/>
    </source>
</evidence>
<feature type="region of interest" description="Disordered" evidence="4">
    <location>
        <begin position="75"/>
        <end position="100"/>
    </location>
</feature>
<dbReference type="GO" id="GO:0009267">
    <property type="term" value="P:cellular response to starvation"/>
    <property type="evidence" value="ECO:0007669"/>
    <property type="project" value="TreeGrafter"/>
</dbReference>
<feature type="region of interest" description="Disordered" evidence="4">
    <location>
        <begin position="173"/>
        <end position="194"/>
    </location>
</feature>
<dbReference type="InterPro" id="IPR001680">
    <property type="entry name" value="WD40_rpt"/>
</dbReference>
<keyword evidence="2" id="KW-0677">Repeat</keyword>
<dbReference type="InterPro" id="IPR015943">
    <property type="entry name" value="WD40/YVTN_repeat-like_dom_sf"/>
</dbReference>
<proteinExistence type="predicted"/>
<dbReference type="FunFam" id="2.130.10.10:FF:000514">
    <property type="entry name" value="TORC1 growth control complex subunit Kog1"/>
    <property type="match status" value="1"/>
</dbReference>
<feature type="repeat" description="WD" evidence="3">
    <location>
        <begin position="547"/>
        <end position="589"/>
    </location>
</feature>
<evidence type="ECO:0000256" key="4">
    <source>
        <dbReference type="SAM" id="MobiDB-lite"/>
    </source>
</evidence>
<dbReference type="Pfam" id="PF00400">
    <property type="entry name" value="WD40"/>
    <property type="match status" value="1"/>
</dbReference>
<dbReference type="PROSITE" id="PS00678">
    <property type="entry name" value="WD_REPEATS_1"/>
    <property type="match status" value="1"/>
</dbReference>
<dbReference type="InterPro" id="IPR004083">
    <property type="entry name" value="Raptor"/>
</dbReference>
<evidence type="ECO:0000313" key="5">
    <source>
        <dbReference type="EMBL" id="KAJ5552204.1"/>
    </source>
</evidence>
<feature type="region of interest" description="Disordered" evidence="4">
    <location>
        <begin position="222"/>
        <end position="256"/>
    </location>
</feature>
<sequence length="673" mass="74885">MLHAVTTFIGIPDLTDQVAQIEESLALAVLPMAADGSVLVRKELLVFFSAFVKRHQNKFLVAAYEELQNEKRSLQRRLHDSSPATQAEFQKTSSEFDAKTPQLSRNTTFGTLWKQILIISVDPHPEIAQGAGVIVDYIHLILLESPMAALADKNRIEILDLTYRLSQKLQIAERSEAKKTAPPSTPPSANTTLSKQEGYLSLGFKRTASYAASLRNLAFGSGAGDPLIESDNPSSPTKSRMPMTPRGRAPPEWTRPPEVNDHVAPATAYHLAPTPTSRGFQPIDSEGVPAIPLKSRFLDWSTEYFREPQMKPNEPDEPGSSDYNERLWRRGRNEKIIAETQPLKGKAGTSRWDNSVALLSNGSQPLRMCFHQFEDHIAVADDRDTIAIWDWQSHKRLNQFSNGNPVGSKINEVRYINEDDQALLLTGSSDGVLKLFRNYESARGIEVVTAFRALPDLIPSNRNAGLVLDWQQGQGKALVAGDVKVIRVWNAATEVCTNDIPARSGSCITSLTSDQVAGNIFVAGFGDGAVRVFDQRLKPTTSMVKVWREHKQWITNVHMQRGGFRELISGSRNGEIRLWDLRMNDALSTIYATKDTLRTLSVHEHAPVFSMGTNRHEVKTFNVDGTYLSTFEPYSSFLHHNRASPIATTAFHPHRTMLACAALNDNHINLVSC</sequence>
<comment type="caution">
    <text evidence="5">The sequence shown here is derived from an EMBL/GenBank/DDBJ whole genome shotgun (WGS) entry which is preliminary data.</text>
</comment>
<reference evidence="5 6" key="1">
    <citation type="journal article" date="2023" name="IMA Fungus">
        <title>Comparative genomic study of the Penicillium genus elucidates a diverse pangenome and 15 lateral gene transfer events.</title>
        <authorList>
            <person name="Petersen C."/>
            <person name="Sorensen T."/>
            <person name="Nielsen M.R."/>
            <person name="Sondergaard T.E."/>
            <person name="Sorensen J.L."/>
            <person name="Fitzpatrick D.A."/>
            <person name="Frisvad J.C."/>
            <person name="Nielsen K.L."/>
        </authorList>
    </citation>
    <scope>NUCLEOTIDE SEQUENCE [LARGE SCALE GENOMIC DNA]</scope>
    <source>
        <strain evidence="5 6">IBT 35679</strain>
    </source>
</reference>
<feature type="compositionally biased region" description="Polar residues" evidence="4">
    <location>
        <begin position="82"/>
        <end position="100"/>
    </location>
</feature>
<evidence type="ECO:0000256" key="3">
    <source>
        <dbReference type="PROSITE-ProRule" id="PRU00221"/>
    </source>
</evidence>
<dbReference type="AlphaFoldDB" id="A0AAD6GHZ6"/>
<dbReference type="InterPro" id="IPR036322">
    <property type="entry name" value="WD40_repeat_dom_sf"/>
</dbReference>
<keyword evidence="1 3" id="KW-0853">WD repeat</keyword>
<dbReference type="GO" id="GO:0010506">
    <property type="term" value="P:regulation of autophagy"/>
    <property type="evidence" value="ECO:0007669"/>
    <property type="project" value="TreeGrafter"/>
</dbReference>
<dbReference type="EMBL" id="JAQIZZ010000002">
    <property type="protein sequence ID" value="KAJ5552204.1"/>
    <property type="molecule type" value="Genomic_DNA"/>
</dbReference>
<evidence type="ECO:0000313" key="6">
    <source>
        <dbReference type="Proteomes" id="UP001220324"/>
    </source>
</evidence>
<dbReference type="PANTHER" id="PTHR12848:SF16">
    <property type="entry name" value="REGULATORY-ASSOCIATED PROTEIN OF MTOR"/>
    <property type="match status" value="1"/>
</dbReference>
<dbReference type="PANTHER" id="PTHR12848">
    <property type="entry name" value="REGULATORY-ASSOCIATED PROTEIN OF MTOR"/>
    <property type="match status" value="1"/>
</dbReference>
<gene>
    <name evidence="5" type="ORF">N7494_001582</name>
</gene>
<dbReference type="Gene3D" id="2.130.10.10">
    <property type="entry name" value="YVTN repeat-like/Quinoprotein amine dehydrogenase"/>
    <property type="match status" value="2"/>
</dbReference>
<dbReference type="GO" id="GO:0031929">
    <property type="term" value="P:TOR signaling"/>
    <property type="evidence" value="ECO:0007669"/>
    <property type="project" value="InterPro"/>
</dbReference>
<dbReference type="FunFam" id="2.130.10.10:FF:000278">
    <property type="entry name" value="WD repeat-containing protein mip1"/>
    <property type="match status" value="1"/>
</dbReference>
<dbReference type="SUPFAM" id="SSF50978">
    <property type="entry name" value="WD40 repeat-like"/>
    <property type="match status" value="1"/>
</dbReference>
<organism evidence="5 6">
    <name type="scientific">Penicillium frequentans</name>
    <dbReference type="NCBI Taxonomy" id="3151616"/>
    <lineage>
        <taxon>Eukaryota</taxon>
        <taxon>Fungi</taxon>
        <taxon>Dikarya</taxon>
        <taxon>Ascomycota</taxon>
        <taxon>Pezizomycotina</taxon>
        <taxon>Eurotiomycetes</taxon>
        <taxon>Eurotiomycetidae</taxon>
        <taxon>Eurotiales</taxon>
        <taxon>Aspergillaceae</taxon>
        <taxon>Penicillium</taxon>
    </lineage>
</organism>
<evidence type="ECO:0000256" key="1">
    <source>
        <dbReference type="ARBA" id="ARBA00022574"/>
    </source>
</evidence>
<dbReference type="GO" id="GO:0071230">
    <property type="term" value="P:cellular response to amino acid stimulus"/>
    <property type="evidence" value="ECO:0007669"/>
    <property type="project" value="TreeGrafter"/>
</dbReference>
<keyword evidence="6" id="KW-1185">Reference proteome</keyword>
<dbReference type="GO" id="GO:0005737">
    <property type="term" value="C:cytoplasm"/>
    <property type="evidence" value="ECO:0007669"/>
    <property type="project" value="TreeGrafter"/>
</dbReference>
<dbReference type="PROSITE" id="PS50082">
    <property type="entry name" value="WD_REPEATS_2"/>
    <property type="match status" value="1"/>
</dbReference>
<protein>
    <submittedName>
        <fullName evidence="5">Target of rapamycin complex 1 subunit mip1</fullName>
    </submittedName>
</protein>
<name>A0AAD6GHZ6_9EURO</name>
<dbReference type="GO" id="GO:0031931">
    <property type="term" value="C:TORC1 complex"/>
    <property type="evidence" value="ECO:0007669"/>
    <property type="project" value="InterPro"/>
</dbReference>
<accession>A0AAD6GHZ6</accession>
<dbReference type="SMART" id="SM00320">
    <property type="entry name" value="WD40"/>
    <property type="match status" value="5"/>
</dbReference>
<dbReference type="Proteomes" id="UP001220324">
    <property type="component" value="Unassembled WGS sequence"/>
</dbReference>
<dbReference type="InterPro" id="IPR019775">
    <property type="entry name" value="WD40_repeat_CS"/>
</dbReference>